<dbReference type="InterPro" id="IPR015883">
    <property type="entry name" value="Glyco_hydro_20_cat"/>
</dbReference>
<evidence type="ECO:0000313" key="9">
    <source>
        <dbReference type="Proteomes" id="UP001255246"/>
    </source>
</evidence>
<dbReference type="PANTHER" id="PTHR22600">
    <property type="entry name" value="BETA-HEXOSAMINIDASE"/>
    <property type="match status" value="1"/>
</dbReference>
<dbReference type="InterPro" id="IPR017853">
    <property type="entry name" value="GH"/>
</dbReference>
<name>A0ABU3ADL5_9FLAO</name>
<dbReference type="SUPFAM" id="SSF51445">
    <property type="entry name" value="(Trans)glycosidases"/>
    <property type="match status" value="1"/>
</dbReference>
<evidence type="ECO:0000259" key="7">
    <source>
        <dbReference type="Pfam" id="PF02838"/>
    </source>
</evidence>
<dbReference type="RefSeq" id="WP_311352859.1">
    <property type="nucleotide sequence ID" value="NZ_JAVRHR010000003.1"/>
</dbReference>
<comment type="caution">
    <text evidence="8">The sequence shown here is derived from an EMBL/GenBank/DDBJ whole genome shotgun (WGS) entry which is preliminary data.</text>
</comment>
<dbReference type="EC" id="3.2.1.52" evidence="3"/>
<feature type="domain" description="Beta-hexosaminidase bacterial type N-terminal" evidence="7">
    <location>
        <begin position="40"/>
        <end position="164"/>
    </location>
</feature>
<evidence type="ECO:0000256" key="1">
    <source>
        <dbReference type="ARBA" id="ARBA00001231"/>
    </source>
</evidence>
<evidence type="ECO:0000313" key="8">
    <source>
        <dbReference type="EMBL" id="MDT0608276.1"/>
    </source>
</evidence>
<evidence type="ECO:0000256" key="4">
    <source>
        <dbReference type="ARBA" id="ARBA00022801"/>
    </source>
</evidence>
<dbReference type="InterPro" id="IPR029018">
    <property type="entry name" value="Hex-like_dom2"/>
</dbReference>
<dbReference type="PRINTS" id="PR00738">
    <property type="entry name" value="GLHYDRLASE20"/>
</dbReference>
<dbReference type="CDD" id="cd06568">
    <property type="entry name" value="GH20_SpHex_like"/>
    <property type="match status" value="1"/>
</dbReference>
<accession>A0ABU3ADL5</accession>
<reference evidence="8 9" key="1">
    <citation type="submission" date="2023-09" db="EMBL/GenBank/DDBJ databases">
        <authorList>
            <person name="Rey-Velasco X."/>
        </authorList>
    </citation>
    <scope>NUCLEOTIDE SEQUENCE [LARGE SCALE GENOMIC DNA]</scope>
    <source>
        <strain evidence="8 9">F388</strain>
    </source>
</reference>
<evidence type="ECO:0000256" key="2">
    <source>
        <dbReference type="ARBA" id="ARBA00006285"/>
    </source>
</evidence>
<feature type="domain" description="Glycoside hydrolase family 20 catalytic" evidence="6">
    <location>
        <begin position="178"/>
        <end position="489"/>
    </location>
</feature>
<dbReference type="PANTHER" id="PTHR22600:SF57">
    <property type="entry name" value="BETA-N-ACETYLHEXOSAMINIDASE"/>
    <property type="match status" value="1"/>
</dbReference>
<evidence type="ECO:0000256" key="3">
    <source>
        <dbReference type="ARBA" id="ARBA00012663"/>
    </source>
</evidence>
<proteinExistence type="inferred from homology"/>
<gene>
    <name evidence="8" type="ORF">RM706_14610</name>
</gene>
<dbReference type="Pfam" id="PF02838">
    <property type="entry name" value="Glyco_hydro_20b"/>
    <property type="match status" value="1"/>
</dbReference>
<dbReference type="Proteomes" id="UP001255246">
    <property type="component" value="Unassembled WGS sequence"/>
</dbReference>
<keyword evidence="4" id="KW-0378">Hydrolase</keyword>
<dbReference type="SUPFAM" id="SSF55545">
    <property type="entry name" value="beta-N-acetylhexosaminidase-like domain"/>
    <property type="match status" value="1"/>
</dbReference>
<organism evidence="8 9">
    <name type="scientific">Croceitalea rosinachiae</name>
    <dbReference type="NCBI Taxonomy" id="3075596"/>
    <lineage>
        <taxon>Bacteria</taxon>
        <taxon>Pseudomonadati</taxon>
        <taxon>Bacteroidota</taxon>
        <taxon>Flavobacteriia</taxon>
        <taxon>Flavobacteriales</taxon>
        <taxon>Flavobacteriaceae</taxon>
        <taxon>Croceitalea</taxon>
    </lineage>
</organism>
<dbReference type="EMBL" id="JAVRHR010000003">
    <property type="protein sequence ID" value="MDT0608276.1"/>
    <property type="molecule type" value="Genomic_DNA"/>
</dbReference>
<keyword evidence="9" id="KW-1185">Reference proteome</keyword>
<comment type="similarity">
    <text evidence="2">Belongs to the glycosyl hydrolase 20 family.</text>
</comment>
<evidence type="ECO:0000256" key="5">
    <source>
        <dbReference type="ARBA" id="ARBA00023295"/>
    </source>
</evidence>
<evidence type="ECO:0000259" key="6">
    <source>
        <dbReference type="Pfam" id="PF00728"/>
    </source>
</evidence>
<dbReference type="Pfam" id="PF00728">
    <property type="entry name" value="Glyco_hydro_20"/>
    <property type="match status" value="1"/>
</dbReference>
<protein>
    <recommendedName>
        <fullName evidence="3">beta-N-acetylhexosaminidase</fullName>
        <ecNumber evidence="3">3.2.1.52</ecNumber>
    </recommendedName>
</protein>
<keyword evidence="5" id="KW-0326">Glycosidase</keyword>
<dbReference type="InterPro" id="IPR015882">
    <property type="entry name" value="HEX_bac_N"/>
</dbReference>
<dbReference type="Gene3D" id="3.20.20.80">
    <property type="entry name" value="Glycosidases"/>
    <property type="match status" value="1"/>
</dbReference>
<dbReference type="Gene3D" id="3.30.379.10">
    <property type="entry name" value="Chitobiase/beta-hexosaminidase domain 2-like"/>
    <property type="match status" value="1"/>
</dbReference>
<dbReference type="InterPro" id="IPR025705">
    <property type="entry name" value="Beta_hexosaminidase_sua/sub"/>
</dbReference>
<comment type="catalytic activity">
    <reaction evidence="1">
        <text>Hydrolysis of terminal non-reducing N-acetyl-D-hexosamine residues in N-acetyl-beta-D-hexosaminides.</text>
        <dbReference type="EC" id="3.2.1.52"/>
    </reaction>
</comment>
<sequence length="537" mass="61006">MLKSAIYKGIIVYTALLFCFACTEPKKEVLVPDIDLAEEALIPMPLKVIPTNSAFALDQFTAIYTSSSDSSLADIGAFLSTKIQSKTGLRLPVNDTEGSTVDRIIFINQTENLELKEHEAYQLYINKDSLILNAKTTEGAFRGIQTLRQLIPEKSNDTLNEHSIWPIPSGKIIDEPNFEFRGAMLDVARHFFGVDEVKKFIDILAYYKINVLHMHLTDDQGWRIEIKSWPRLTEIGGSTEVGGESGGFYTQEEYKELVAYASKHHMMIIPEVDMPGHTNAASVSYPFLNGNGKTPKLYEGTHVGFSTFDTRKDTVYSFIDDVVREISQMSPGPYFHIGGDESHVTKKNDYKYFVERVEKIVQKHGKRMIGWDEVATADIDSTSITQFWNSEDNARSAVKKGMQVILSPAKKAYLDMQYDPLSKYGLHWAAYIPVDSAYVWTPETYSGIDNENILGVEAPLWSETISNSSELEYLAFPRAIGYSELSWSTEENRDWENYKVRLAKQAPFLERMNVNYYPSKLIDWEKSKHTVETIKKD</sequence>